<feature type="domain" description="Intradiol ring-cleavage dioxygenases" evidence="2">
    <location>
        <begin position="87"/>
        <end position="185"/>
    </location>
</feature>
<comment type="caution">
    <text evidence="3">The sequence shown here is derived from an EMBL/GenBank/DDBJ whole genome shotgun (WGS) entry which is preliminary data.</text>
</comment>
<feature type="region of interest" description="Disordered" evidence="1">
    <location>
        <begin position="272"/>
        <end position="343"/>
    </location>
</feature>
<reference evidence="3" key="2">
    <citation type="submission" date="2021-04" db="EMBL/GenBank/DDBJ databases">
        <authorList>
            <person name="Gilroy R."/>
        </authorList>
    </citation>
    <scope>NUCLEOTIDE SEQUENCE</scope>
    <source>
        <strain evidence="3">5925</strain>
    </source>
</reference>
<dbReference type="InterPro" id="IPR015889">
    <property type="entry name" value="Intradiol_dOase_core"/>
</dbReference>
<dbReference type="GO" id="GO:0016702">
    <property type="term" value="F:oxidoreductase activity, acting on single donors with incorporation of molecular oxygen, incorporation of two atoms of oxygen"/>
    <property type="evidence" value="ECO:0007669"/>
    <property type="project" value="InterPro"/>
</dbReference>
<dbReference type="SUPFAM" id="SSF49482">
    <property type="entry name" value="Aromatic compound dioxygenase"/>
    <property type="match status" value="1"/>
</dbReference>
<protein>
    <submittedName>
        <fullName evidence="3">3,4-dioxygenase subunit beta</fullName>
    </submittedName>
</protein>
<feature type="compositionally biased region" description="Gly residues" evidence="1">
    <location>
        <begin position="289"/>
        <end position="301"/>
    </location>
</feature>
<dbReference type="AlphaFoldDB" id="A0A9D2UB56"/>
<dbReference type="PANTHER" id="PTHR34315">
    <property type="match status" value="1"/>
</dbReference>
<evidence type="ECO:0000313" key="3">
    <source>
        <dbReference type="EMBL" id="HJD49189.1"/>
    </source>
</evidence>
<gene>
    <name evidence="3" type="ORF">H9907_03635</name>
</gene>
<dbReference type="Proteomes" id="UP000823907">
    <property type="component" value="Unassembled WGS sequence"/>
</dbReference>
<name>A0A9D2UB56_9CORY</name>
<dbReference type="Gene3D" id="2.60.130.10">
    <property type="entry name" value="Aromatic compound dioxygenase"/>
    <property type="match status" value="1"/>
</dbReference>
<dbReference type="PANTHER" id="PTHR34315:SF1">
    <property type="entry name" value="INTRADIOL RING-CLEAVAGE DIOXYGENASES DOMAIN-CONTAINING PROTEIN-RELATED"/>
    <property type="match status" value="1"/>
</dbReference>
<evidence type="ECO:0000313" key="4">
    <source>
        <dbReference type="Proteomes" id="UP000823907"/>
    </source>
</evidence>
<feature type="compositionally biased region" description="Low complexity" evidence="1">
    <location>
        <begin position="331"/>
        <end position="343"/>
    </location>
</feature>
<dbReference type="InterPro" id="IPR006311">
    <property type="entry name" value="TAT_signal"/>
</dbReference>
<organism evidence="3 4">
    <name type="scientific">Candidatus Corynebacterium intestinavium</name>
    <dbReference type="NCBI Taxonomy" id="2838531"/>
    <lineage>
        <taxon>Bacteria</taxon>
        <taxon>Bacillati</taxon>
        <taxon>Actinomycetota</taxon>
        <taxon>Actinomycetes</taxon>
        <taxon>Mycobacteriales</taxon>
        <taxon>Corynebacteriaceae</taxon>
        <taxon>Corynebacterium</taxon>
    </lineage>
</organism>
<feature type="compositionally biased region" description="Pro residues" evidence="1">
    <location>
        <begin position="302"/>
        <end position="312"/>
    </location>
</feature>
<evidence type="ECO:0000259" key="2">
    <source>
        <dbReference type="Pfam" id="PF00775"/>
    </source>
</evidence>
<dbReference type="InterPro" id="IPR000627">
    <property type="entry name" value="Intradiol_dOase_C"/>
</dbReference>
<feature type="region of interest" description="Disordered" evidence="1">
    <location>
        <begin position="73"/>
        <end position="93"/>
    </location>
</feature>
<evidence type="ECO:0000256" key="1">
    <source>
        <dbReference type="SAM" id="MobiDB-lite"/>
    </source>
</evidence>
<dbReference type="PROSITE" id="PS51318">
    <property type="entry name" value="TAT"/>
    <property type="match status" value="1"/>
</dbReference>
<proteinExistence type="predicted"/>
<dbReference type="EMBL" id="DWUR01000058">
    <property type="protein sequence ID" value="HJD49189.1"/>
    <property type="molecule type" value="Genomic_DNA"/>
</dbReference>
<dbReference type="GO" id="GO:0008199">
    <property type="term" value="F:ferric iron binding"/>
    <property type="evidence" value="ECO:0007669"/>
    <property type="project" value="InterPro"/>
</dbReference>
<accession>A0A9D2UB56</accession>
<reference evidence="3" key="1">
    <citation type="journal article" date="2021" name="PeerJ">
        <title>Extensive microbial diversity within the chicken gut microbiome revealed by metagenomics and culture.</title>
        <authorList>
            <person name="Gilroy R."/>
            <person name="Ravi A."/>
            <person name="Getino M."/>
            <person name="Pursley I."/>
            <person name="Horton D.L."/>
            <person name="Alikhan N.F."/>
            <person name="Baker D."/>
            <person name="Gharbi K."/>
            <person name="Hall N."/>
            <person name="Watson M."/>
            <person name="Adriaenssens E.M."/>
            <person name="Foster-Nyarko E."/>
            <person name="Jarju S."/>
            <person name="Secka A."/>
            <person name="Antonio M."/>
            <person name="Oren A."/>
            <person name="Chaudhuri R.R."/>
            <person name="La Ragione R."/>
            <person name="Hildebrand F."/>
            <person name="Pallen M.J."/>
        </authorList>
    </citation>
    <scope>NUCLEOTIDE SEQUENCE</scope>
    <source>
        <strain evidence="3">5925</strain>
    </source>
</reference>
<dbReference type="Pfam" id="PF00775">
    <property type="entry name" value="Dioxygenase_C"/>
    <property type="match status" value="1"/>
</dbReference>
<sequence>MTRNDTPMFEGRPLARPNDDIEDQGLVFDMQTILTRRRLLGVLGIGVGSAALAACAPGGESATSAAGTLQELNTQTAGPYPGDGSNGPDVLDETGVERRDLTTSVDGNGSVEGAKLTLTMNLIDISNGNAPLTNAAVYVWHCNAAGEYSMYSDGVTDQTWLRGVQVTDSNGQVTFDSIVPGCYTGRWPHIHFEVFKSIDEITDATNNVLTSQIVVPEDVARAVYEDSKYDGSTNNLNQVSLEPDNVFSDGWEAQTPTVSGDASAGYTLTIDVPVDPTTKSQGAAAPMPGQGGGQPPSGGPSGQPPAGDPPAGSPGAMNQPPSGAPQPPTGASDAAASSTAPSV</sequence>